<reference evidence="3" key="1">
    <citation type="journal article" date="2017" name="Cell">
        <title>Insights into land plant evolution garnered from the Marchantia polymorpha genome.</title>
        <authorList>
            <person name="Bowman J.L."/>
            <person name="Kohchi T."/>
            <person name="Yamato K.T."/>
            <person name="Jenkins J."/>
            <person name="Shu S."/>
            <person name="Ishizaki K."/>
            <person name="Yamaoka S."/>
            <person name="Nishihama R."/>
            <person name="Nakamura Y."/>
            <person name="Berger F."/>
            <person name="Adam C."/>
            <person name="Aki S.S."/>
            <person name="Althoff F."/>
            <person name="Araki T."/>
            <person name="Arteaga-Vazquez M.A."/>
            <person name="Balasubrmanian S."/>
            <person name="Barry K."/>
            <person name="Bauer D."/>
            <person name="Boehm C.R."/>
            <person name="Briginshaw L."/>
            <person name="Caballero-Perez J."/>
            <person name="Catarino B."/>
            <person name="Chen F."/>
            <person name="Chiyoda S."/>
            <person name="Chovatia M."/>
            <person name="Davies K.M."/>
            <person name="Delmans M."/>
            <person name="Demura T."/>
            <person name="Dierschke T."/>
            <person name="Dolan L."/>
            <person name="Dorantes-Acosta A.E."/>
            <person name="Eklund D.M."/>
            <person name="Florent S.N."/>
            <person name="Flores-Sandoval E."/>
            <person name="Fujiyama A."/>
            <person name="Fukuzawa H."/>
            <person name="Galik B."/>
            <person name="Grimanelli D."/>
            <person name="Grimwood J."/>
            <person name="Grossniklaus U."/>
            <person name="Hamada T."/>
            <person name="Haseloff J."/>
            <person name="Hetherington A.J."/>
            <person name="Higo A."/>
            <person name="Hirakawa Y."/>
            <person name="Hundley H.N."/>
            <person name="Ikeda Y."/>
            <person name="Inoue K."/>
            <person name="Inoue S.I."/>
            <person name="Ishida S."/>
            <person name="Jia Q."/>
            <person name="Kakita M."/>
            <person name="Kanazawa T."/>
            <person name="Kawai Y."/>
            <person name="Kawashima T."/>
            <person name="Kennedy M."/>
            <person name="Kinose K."/>
            <person name="Kinoshita T."/>
            <person name="Kohara Y."/>
            <person name="Koide E."/>
            <person name="Komatsu K."/>
            <person name="Kopischke S."/>
            <person name="Kubo M."/>
            <person name="Kyozuka J."/>
            <person name="Lagercrantz U."/>
            <person name="Lin S.S."/>
            <person name="Lindquist E."/>
            <person name="Lipzen A.M."/>
            <person name="Lu C.W."/>
            <person name="De Luna E."/>
            <person name="Martienssen R.A."/>
            <person name="Minamino N."/>
            <person name="Mizutani M."/>
            <person name="Mizutani M."/>
            <person name="Mochizuki N."/>
            <person name="Monte I."/>
            <person name="Mosher R."/>
            <person name="Nagasaki H."/>
            <person name="Nakagami H."/>
            <person name="Naramoto S."/>
            <person name="Nishitani K."/>
            <person name="Ohtani M."/>
            <person name="Okamoto T."/>
            <person name="Okumura M."/>
            <person name="Phillips J."/>
            <person name="Pollak B."/>
            <person name="Reinders A."/>
            <person name="Rovekamp M."/>
            <person name="Sano R."/>
            <person name="Sawa S."/>
            <person name="Schmid M.W."/>
            <person name="Shirakawa M."/>
            <person name="Solano R."/>
            <person name="Spunde A."/>
            <person name="Suetsugu N."/>
            <person name="Sugano S."/>
            <person name="Sugiyama A."/>
            <person name="Sun R."/>
            <person name="Suzuki Y."/>
            <person name="Takenaka M."/>
            <person name="Takezawa D."/>
            <person name="Tomogane H."/>
            <person name="Tsuzuki M."/>
            <person name="Ueda T."/>
            <person name="Umeda M."/>
            <person name="Ward J.M."/>
            <person name="Watanabe Y."/>
            <person name="Yazaki K."/>
            <person name="Yokoyama R."/>
            <person name="Yoshitake Y."/>
            <person name="Yotsui I."/>
            <person name="Zachgo S."/>
            <person name="Schmutz J."/>
        </authorList>
    </citation>
    <scope>NUCLEOTIDE SEQUENCE [LARGE SCALE GENOMIC DNA]</scope>
    <source>
        <strain evidence="3">Tak-1</strain>
    </source>
</reference>
<proteinExistence type="predicted"/>
<name>A0A2R6W5M8_MARPO</name>
<protein>
    <submittedName>
        <fullName evidence="2">Uncharacterized protein</fullName>
    </submittedName>
</protein>
<dbReference type="Gramene" id="Mp5g02410.1">
    <property type="protein sequence ID" value="Mp5g02410.1.cds"/>
    <property type="gene ID" value="Mp5g02410"/>
</dbReference>
<evidence type="ECO:0000313" key="2">
    <source>
        <dbReference type="EMBL" id="PTQ29157.1"/>
    </source>
</evidence>
<dbReference type="Proteomes" id="UP000244005">
    <property type="component" value="Unassembled WGS sequence"/>
</dbReference>
<sequence>MPDVLHSGMRVPLTTSTPVVEPELPPARRRNSTVGSDRFSDSESLLASRTPACVVGRVFWRKDRTDTGFRKSMEVEVALLLSFVLSETLELVPRVSREAFGFRAGLNYDRRL</sequence>
<keyword evidence="3" id="KW-1185">Reference proteome</keyword>
<dbReference type="EMBL" id="KZ772817">
    <property type="protein sequence ID" value="PTQ29157.1"/>
    <property type="molecule type" value="Genomic_DNA"/>
</dbReference>
<feature type="region of interest" description="Disordered" evidence="1">
    <location>
        <begin position="1"/>
        <end position="42"/>
    </location>
</feature>
<organism evidence="2 3">
    <name type="scientific">Marchantia polymorpha</name>
    <name type="common">Common liverwort</name>
    <name type="synonym">Marchantia aquatica</name>
    <dbReference type="NCBI Taxonomy" id="3197"/>
    <lineage>
        <taxon>Eukaryota</taxon>
        <taxon>Viridiplantae</taxon>
        <taxon>Streptophyta</taxon>
        <taxon>Embryophyta</taxon>
        <taxon>Marchantiophyta</taxon>
        <taxon>Marchantiopsida</taxon>
        <taxon>Marchantiidae</taxon>
        <taxon>Marchantiales</taxon>
        <taxon>Marchantiaceae</taxon>
        <taxon>Marchantia</taxon>
    </lineage>
</organism>
<accession>A0A2R6W5M8</accession>
<gene>
    <name evidence="2" type="ORF">MARPO_0147s0034</name>
</gene>
<evidence type="ECO:0000313" key="3">
    <source>
        <dbReference type="Proteomes" id="UP000244005"/>
    </source>
</evidence>
<evidence type="ECO:0000256" key="1">
    <source>
        <dbReference type="SAM" id="MobiDB-lite"/>
    </source>
</evidence>
<dbReference type="AlphaFoldDB" id="A0A2R6W5M8"/>